<dbReference type="EMBL" id="CAKOFQ010008593">
    <property type="protein sequence ID" value="CAH2015037.1"/>
    <property type="molecule type" value="Genomic_DNA"/>
</dbReference>
<dbReference type="AlphaFoldDB" id="A0A9P0QAI6"/>
<organism evidence="1 2">
    <name type="scientific">Acanthoscelides obtectus</name>
    <name type="common">Bean weevil</name>
    <name type="synonym">Bruchus obtectus</name>
    <dbReference type="NCBI Taxonomy" id="200917"/>
    <lineage>
        <taxon>Eukaryota</taxon>
        <taxon>Metazoa</taxon>
        <taxon>Ecdysozoa</taxon>
        <taxon>Arthropoda</taxon>
        <taxon>Hexapoda</taxon>
        <taxon>Insecta</taxon>
        <taxon>Pterygota</taxon>
        <taxon>Neoptera</taxon>
        <taxon>Endopterygota</taxon>
        <taxon>Coleoptera</taxon>
        <taxon>Polyphaga</taxon>
        <taxon>Cucujiformia</taxon>
        <taxon>Chrysomeloidea</taxon>
        <taxon>Chrysomelidae</taxon>
        <taxon>Bruchinae</taxon>
        <taxon>Bruchini</taxon>
        <taxon>Acanthoscelides</taxon>
    </lineage>
</organism>
<reference evidence="1" key="1">
    <citation type="submission" date="2022-03" db="EMBL/GenBank/DDBJ databases">
        <authorList>
            <person name="Sayadi A."/>
        </authorList>
    </citation>
    <scope>NUCLEOTIDE SEQUENCE</scope>
</reference>
<proteinExistence type="predicted"/>
<name>A0A9P0QAI6_ACAOB</name>
<protein>
    <submittedName>
        <fullName evidence="1">Uncharacterized protein</fullName>
    </submittedName>
</protein>
<comment type="caution">
    <text evidence="1">The sequence shown here is derived from an EMBL/GenBank/DDBJ whole genome shotgun (WGS) entry which is preliminary data.</text>
</comment>
<gene>
    <name evidence="1" type="ORF">ACAOBT_LOCUS34469</name>
</gene>
<accession>A0A9P0QAI6</accession>
<evidence type="ECO:0000313" key="1">
    <source>
        <dbReference type="EMBL" id="CAH2015037.1"/>
    </source>
</evidence>
<sequence length="62" mass="6711">MMVEQIGMVNGEKSSKMTPIGRVGANISASATMALRDKLAEYLISDAGAVSWQMAYVNRGRF</sequence>
<keyword evidence="2" id="KW-1185">Reference proteome</keyword>
<dbReference type="Proteomes" id="UP001152888">
    <property type="component" value="Unassembled WGS sequence"/>
</dbReference>
<evidence type="ECO:0000313" key="2">
    <source>
        <dbReference type="Proteomes" id="UP001152888"/>
    </source>
</evidence>